<gene>
    <name evidence="5" type="ORF">NDU88_004479</name>
</gene>
<dbReference type="Proteomes" id="UP001066276">
    <property type="component" value="Chromosome 7"/>
</dbReference>
<dbReference type="EMBL" id="JANPWB010000011">
    <property type="protein sequence ID" value="KAJ1126066.1"/>
    <property type="molecule type" value="Genomic_DNA"/>
</dbReference>
<comment type="similarity">
    <text evidence="1">Belongs to the WD repeat THOC6 family.</text>
</comment>
<evidence type="ECO:0000313" key="5">
    <source>
        <dbReference type="EMBL" id="KAJ1126066.1"/>
    </source>
</evidence>
<keyword evidence="3" id="KW-0677">Repeat</keyword>
<protein>
    <recommendedName>
        <fullName evidence="7">THO complex subunit 6 homolog</fullName>
    </recommendedName>
</protein>
<dbReference type="PANTHER" id="PTHR44411">
    <property type="entry name" value="THO COMPLEX SUBUNIT 6 HOMOLOG"/>
    <property type="match status" value="1"/>
</dbReference>
<dbReference type="SMART" id="SM00320">
    <property type="entry name" value="WD40"/>
    <property type="match status" value="4"/>
</dbReference>
<dbReference type="Pfam" id="PF00400">
    <property type="entry name" value="WD40"/>
    <property type="match status" value="2"/>
</dbReference>
<evidence type="ECO:0000256" key="1">
    <source>
        <dbReference type="ARBA" id="ARBA00009728"/>
    </source>
</evidence>
<evidence type="ECO:0000256" key="3">
    <source>
        <dbReference type="ARBA" id="ARBA00022737"/>
    </source>
</evidence>
<dbReference type="PROSITE" id="PS50294">
    <property type="entry name" value="WD_REPEATS_REGION"/>
    <property type="match status" value="1"/>
</dbReference>
<dbReference type="SUPFAM" id="SSF50978">
    <property type="entry name" value="WD40 repeat-like"/>
    <property type="match status" value="1"/>
</dbReference>
<evidence type="ECO:0000256" key="2">
    <source>
        <dbReference type="ARBA" id="ARBA00022574"/>
    </source>
</evidence>
<dbReference type="AlphaFoldDB" id="A0AAV7PCM1"/>
<evidence type="ECO:0000256" key="4">
    <source>
        <dbReference type="PROSITE-ProRule" id="PRU00221"/>
    </source>
</evidence>
<evidence type="ECO:0008006" key="7">
    <source>
        <dbReference type="Google" id="ProtNLM"/>
    </source>
</evidence>
<dbReference type="PROSITE" id="PS50082">
    <property type="entry name" value="WD_REPEATS_2"/>
    <property type="match status" value="1"/>
</dbReference>
<reference evidence="5" key="1">
    <citation type="journal article" date="2022" name="bioRxiv">
        <title>Sequencing and chromosome-scale assembly of the giantPleurodeles waltlgenome.</title>
        <authorList>
            <person name="Brown T."/>
            <person name="Elewa A."/>
            <person name="Iarovenko S."/>
            <person name="Subramanian E."/>
            <person name="Araus A.J."/>
            <person name="Petzold A."/>
            <person name="Susuki M."/>
            <person name="Suzuki K.-i.T."/>
            <person name="Hayashi T."/>
            <person name="Toyoda A."/>
            <person name="Oliveira C."/>
            <person name="Osipova E."/>
            <person name="Leigh N.D."/>
            <person name="Simon A."/>
            <person name="Yun M.H."/>
        </authorList>
    </citation>
    <scope>NUCLEOTIDE SEQUENCE</scope>
    <source>
        <strain evidence="5">20211129_DDA</strain>
        <tissue evidence="5">Liver</tissue>
    </source>
</reference>
<organism evidence="5 6">
    <name type="scientific">Pleurodeles waltl</name>
    <name type="common">Iberian ribbed newt</name>
    <dbReference type="NCBI Taxonomy" id="8319"/>
    <lineage>
        <taxon>Eukaryota</taxon>
        <taxon>Metazoa</taxon>
        <taxon>Chordata</taxon>
        <taxon>Craniata</taxon>
        <taxon>Vertebrata</taxon>
        <taxon>Euteleostomi</taxon>
        <taxon>Amphibia</taxon>
        <taxon>Batrachia</taxon>
        <taxon>Caudata</taxon>
        <taxon>Salamandroidea</taxon>
        <taxon>Salamandridae</taxon>
        <taxon>Pleurodelinae</taxon>
        <taxon>Pleurodeles</taxon>
    </lineage>
</organism>
<feature type="repeat" description="WD" evidence="4">
    <location>
        <begin position="164"/>
        <end position="205"/>
    </location>
</feature>
<evidence type="ECO:0000313" key="6">
    <source>
        <dbReference type="Proteomes" id="UP001066276"/>
    </source>
</evidence>
<comment type="caution">
    <text evidence="5">The sequence shown here is derived from an EMBL/GenBank/DDBJ whole genome shotgun (WGS) entry which is preliminary data.</text>
</comment>
<dbReference type="GO" id="GO:0000346">
    <property type="term" value="C:transcription export complex"/>
    <property type="evidence" value="ECO:0007669"/>
    <property type="project" value="TreeGrafter"/>
</dbReference>
<name>A0AAV7PCM1_PLEWA</name>
<dbReference type="Gene3D" id="2.130.10.10">
    <property type="entry name" value="YVTN repeat-like/Quinoprotein amine dehydrogenase"/>
    <property type="match status" value="1"/>
</dbReference>
<dbReference type="InterPro" id="IPR019775">
    <property type="entry name" value="WD40_repeat_CS"/>
</dbReference>
<dbReference type="InterPro" id="IPR015943">
    <property type="entry name" value="WD40/YVTN_repeat-like_dom_sf"/>
</dbReference>
<dbReference type="InterPro" id="IPR036322">
    <property type="entry name" value="WD40_repeat_dom_sf"/>
</dbReference>
<dbReference type="GO" id="GO:0006406">
    <property type="term" value="P:mRNA export from nucleus"/>
    <property type="evidence" value="ECO:0007669"/>
    <property type="project" value="TreeGrafter"/>
</dbReference>
<dbReference type="InterPro" id="IPR042626">
    <property type="entry name" value="THOC6"/>
</dbReference>
<keyword evidence="2 4" id="KW-0853">WD repeat</keyword>
<proteinExistence type="inferred from homology"/>
<keyword evidence="6" id="KW-1185">Reference proteome</keyword>
<dbReference type="InterPro" id="IPR001680">
    <property type="entry name" value="WD40_rpt"/>
</dbReference>
<dbReference type="PROSITE" id="PS00678">
    <property type="entry name" value="WD_REPEATS_1"/>
    <property type="match status" value="1"/>
</dbReference>
<sequence length="340" mass="38069">MSYSGPTKNWSRQMDIQRSLQLLQMNIFSQCYSPCGKYLAVGNNYGEIAIFSLSAALSSEAKEDNKKPMVLFTAHESPVYSMVSTDRQLISAGDGEVKAWNWNEVVKKGCKEAWSRIIHSRASLEIPEINSIVLNKKDNTLLLGGGDTYVHVMDLESGTFTHVLKGHKDYIHCLALREQFRECLSGSEDGTVRLWDLRTGGEIHTIEVYKYEECARPHHGKFISCIATDCDFMVCGGGPALTHWHLRSVTPTTVFPLPEVQQQVMFYQDLLLSAGHSPTINHCQINGDIKAQIPCTPQTIYSMRVNENLQENKVLTAAGTSSKIDVFTNFGYRAFSFTIV</sequence>
<dbReference type="PANTHER" id="PTHR44411:SF1">
    <property type="entry name" value="THO COMPLEX SUBUNIT 6 HOMOLOG"/>
    <property type="match status" value="1"/>
</dbReference>
<dbReference type="GO" id="GO:0000347">
    <property type="term" value="C:THO complex"/>
    <property type="evidence" value="ECO:0007669"/>
    <property type="project" value="TreeGrafter"/>
</dbReference>
<accession>A0AAV7PCM1</accession>